<comment type="caution">
    <text evidence="1">The sequence shown here is derived from an EMBL/GenBank/DDBJ whole genome shotgun (WGS) entry which is preliminary data.</text>
</comment>
<accession>A0A0F9TB37</accession>
<dbReference type="AlphaFoldDB" id="A0A0F9TB37"/>
<protein>
    <submittedName>
        <fullName evidence="1">Uncharacterized protein</fullName>
    </submittedName>
</protein>
<evidence type="ECO:0000313" key="1">
    <source>
        <dbReference type="EMBL" id="KKN78440.1"/>
    </source>
</evidence>
<reference evidence="1" key="1">
    <citation type="journal article" date="2015" name="Nature">
        <title>Complex archaea that bridge the gap between prokaryotes and eukaryotes.</title>
        <authorList>
            <person name="Spang A."/>
            <person name="Saw J.H."/>
            <person name="Jorgensen S.L."/>
            <person name="Zaremba-Niedzwiedzka K."/>
            <person name="Martijn J."/>
            <person name="Lind A.E."/>
            <person name="van Eijk R."/>
            <person name="Schleper C."/>
            <person name="Guy L."/>
            <person name="Ettema T.J."/>
        </authorList>
    </citation>
    <scope>NUCLEOTIDE SEQUENCE</scope>
</reference>
<proteinExistence type="predicted"/>
<gene>
    <name evidence="1" type="ORF">LCGC14_0349720</name>
</gene>
<dbReference type="EMBL" id="LAZR01000262">
    <property type="protein sequence ID" value="KKN78440.1"/>
    <property type="molecule type" value="Genomic_DNA"/>
</dbReference>
<sequence length="230" mass="23666">MATADQRVVAPTRWILTAATTKPSEGSGLQVPPGSTVYEYDTGNTFVTHDRGVNWVIKGDVVPGKMKTITGTSSAISTGAYAVNEMVCDSTATGTMTAFAAVARENGGSGYITNAHLSLGTTLLSPRITALIFNVGTVVGGTIRDGVVNDNVQGTDQDGYIGAIDFMSLETLGTGGDSEALVTPSTVGGLPLGFTCASGADDLYALLVTRDAVTAGTNLTTRIDLTVEQY</sequence>
<name>A0A0F9TB37_9ZZZZ</name>
<organism evidence="1">
    <name type="scientific">marine sediment metagenome</name>
    <dbReference type="NCBI Taxonomy" id="412755"/>
    <lineage>
        <taxon>unclassified sequences</taxon>
        <taxon>metagenomes</taxon>
        <taxon>ecological metagenomes</taxon>
    </lineage>
</organism>